<dbReference type="InterPro" id="IPR017938">
    <property type="entry name" value="Riboflavin_synthase-like_b-brl"/>
</dbReference>
<dbReference type="SUPFAM" id="SSF63380">
    <property type="entry name" value="Riboflavin synthase domain-like"/>
    <property type="match status" value="1"/>
</dbReference>
<dbReference type="SUPFAM" id="SSF52343">
    <property type="entry name" value="Ferredoxin reductase-like, C-terminal NADP-linked domain"/>
    <property type="match status" value="1"/>
</dbReference>
<dbReference type="CDD" id="cd06218">
    <property type="entry name" value="DHOD_e_trans"/>
    <property type="match status" value="1"/>
</dbReference>
<dbReference type="InterPro" id="IPR019480">
    <property type="entry name" value="Dihydroorotate_DH_Fe-S-bd"/>
</dbReference>
<dbReference type="Gene3D" id="2.40.30.10">
    <property type="entry name" value="Translation factors"/>
    <property type="match status" value="1"/>
</dbReference>
<evidence type="ECO:0000313" key="15">
    <source>
        <dbReference type="Proteomes" id="UP000276349"/>
    </source>
</evidence>
<comment type="caution">
    <text evidence="14">The sequence shown here is derived from an EMBL/GenBank/DDBJ whole genome shotgun (WGS) entry which is preliminary data.</text>
</comment>
<dbReference type="Proteomes" id="UP000276349">
    <property type="component" value="Unassembled WGS sequence"/>
</dbReference>
<dbReference type="InterPro" id="IPR012165">
    <property type="entry name" value="Cyt_c3_hydrogenase_gsu"/>
</dbReference>
<feature type="binding site" evidence="12">
    <location>
        <position position="230"/>
    </location>
    <ligand>
        <name>[2Fe-2S] cluster</name>
        <dbReference type="ChEBI" id="CHEBI:190135"/>
    </ligand>
</feature>
<evidence type="ECO:0000256" key="5">
    <source>
        <dbReference type="ARBA" id="ARBA00022723"/>
    </source>
</evidence>
<dbReference type="PANTHER" id="PTHR43513">
    <property type="entry name" value="DIHYDROOROTATE DEHYDROGENASE B (NAD(+)), ELECTRON TRANSFER SUBUNIT"/>
    <property type="match status" value="1"/>
</dbReference>
<evidence type="ECO:0000256" key="9">
    <source>
        <dbReference type="ARBA" id="ARBA00023014"/>
    </source>
</evidence>
<dbReference type="EMBL" id="RXNR01000012">
    <property type="protein sequence ID" value="RTQ94330.1"/>
    <property type="molecule type" value="Genomic_DNA"/>
</dbReference>
<dbReference type="InterPro" id="IPR039261">
    <property type="entry name" value="FNR_nucleotide-bd"/>
</dbReference>
<comment type="cofactor">
    <cofactor evidence="11">
        <name>FAD</name>
        <dbReference type="ChEBI" id="CHEBI:57692"/>
    </cofactor>
    <text evidence="11">Binds 1 FAD per subunit.</text>
</comment>
<comment type="cofactor">
    <cofactor evidence="10">
        <name>[2Fe-2S] cluster</name>
        <dbReference type="ChEBI" id="CHEBI:190135"/>
    </cofactor>
</comment>
<feature type="binding site" evidence="12">
    <location>
        <position position="225"/>
    </location>
    <ligand>
        <name>[2Fe-2S] cluster</name>
        <dbReference type="ChEBI" id="CHEBI:190135"/>
    </ligand>
</feature>
<evidence type="ECO:0000256" key="12">
    <source>
        <dbReference type="PIRSR" id="PIRSR006816-2"/>
    </source>
</evidence>
<keyword evidence="7" id="KW-0249">Electron transport</keyword>
<comment type="cofactor">
    <cofactor evidence="12">
        <name>[2Fe-2S] cluster</name>
        <dbReference type="ChEBI" id="CHEBI:190135"/>
    </cofactor>
    <text evidence="12">Binds 1 [2Fe-2S] cluster per subunit.</text>
</comment>
<keyword evidence="4 12" id="KW-0001">2Fe-2S</keyword>
<dbReference type="Gene3D" id="2.10.240.10">
    <property type="entry name" value="Dihydroorotate dehydrogenase, electron transfer subunit"/>
    <property type="match status" value="1"/>
</dbReference>
<keyword evidence="6 11" id="KW-0274">FAD</keyword>
<accession>A0A431UUS4</accession>
<evidence type="ECO:0000256" key="1">
    <source>
        <dbReference type="ARBA" id="ARBA00006422"/>
    </source>
</evidence>
<dbReference type="PIRSF" id="PIRSF006816">
    <property type="entry name" value="Cyc3_hyd_g"/>
    <property type="match status" value="1"/>
</dbReference>
<organism evidence="14 15">
    <name type="scientific">Lysinibacillus telephonicus</name>
    <dbReference type="NCBI Taxonomy" id="1714840"/>
    <lineage>
        <taxon>Bacteria</taxon>
        <taxon>Bacillati</taxon>
        <taxon>Bacillota</taxon>
        <taxon>Bacilli</taxon>
        <taxon>Bacillales</taxon>
        <taxon>Bacillaceae</taxon>
        <taxon>Lysinibacillus</taxon>
    </lineage>
</organism>
<name>A0A431UUS4_9BACI</name>
<evidence type="ECO:0000256" key="7">
    <source>
        <dbReference type="ARBA" id="ARBA00022982"/>
    </source>
</evidence>
<dbReference type="InterPro" id="IPR037117">
    <property type="entry name" value="Dihydroorotate_DH_ele_sf"/>
</dbReference>
<dbReference type="OrthoDB" id="9778346at2"/>
<protein>
    <submittedName>
        <fullName evidence="14">Dihydroorotate dehydrogenase electron transfer subunit</fullName>
    </submittedName>
</protein>
<feature type="binding site" evidence="12">
    <location>
        <position position="233"/>
    </location>
    <ligand>
        <name>[2Fe-2S] cluster</name>
        <dbReference type="ChEBI" id="CHEBI:190135"/>
    </ligand>
</feature>
<feature type="binding site" evidence="11">
    <location>
        <begin position="78"/>
        <end position="79"/>
    </location>
    <ligand>
        <name>FAD</name>
        <dbReference type="ChEBI" id="CHEBI:57692"/>
    </ligand>
</feature>
<dbReference type="Gene3D" id="3.40.50.80">
    <property type="entry name" value="Nucleotide-binding domain of ferredoxin-NADP reductase (FNR) module"/>
    <property type="match status" value="1"/>
</dbReference>
<keyword evidence="5 12" id="KW-0479">Metal-binding</keyword>
<evidence type="ECO:0000256" key="10">
    <source>
        <dbReference type="ARBA" id="ARBA00034078"/>
    </source>
</evidence>
<dbReference type="PANTHER" id="PTHR43513:SF3">
    <property type="entry name" value="DIHYDROOROTATE DEHYDROGENASE B (NAD(+)), ELECTRON TRANSFER SUBUNIT-RELATED"/>
    <property type="match status" value="1"/>
</dbReference>
<keyword evidence="2" id="KW-0813">Transport</keyword>
<dbReference type="AlphaFoldDB" id="A0A431UUS4"/>
<sequence length="262" mass="29530">MMLYKLNEILFNKQISSRYWHMEVFVGQDVDNVLPGQFFNLLCSNENTFPFLRRPLSVYKINYDKKTIEFLYLVKGDGTKRLTKFKNGDCMDLVGPLGVPFKLNNGARHILLVARGVGIATLTALAQYAVEKGIQCHAILSARTKDDLLAVRLLTSLGVHLHIVTDEEGTSELTHVKEIMQKIHYKFSIQGIYVCGSKRLSKLAKSFVIEQKLEGQIALEEHMACGMGVCFACVCNILNDENIESVRVCKEGPVFDLRKVVL</sequence>
<evidence type="ECO:0000256" key="8">
    <source>
        <dbReference type="ARBA" id="ARBA00023004"/>
    </source>
</evidence>
<proteinExistence type="inferred from homology"/>
<evidence type="ECO:0000256" key="3">
    <source>
        <dbReference type="ARBA" id="ARBA00022630"/>
    </source>
</evidence>
<dbReference type="GO" id="GO:0050660">
    <property type="term" value="F:flavin adenine dinucleotide binding"/>
    <property type="evidence" value="ECO:0007669"/>
    <property type="project" value="InterPro"/>
</dbReference>
<keyword evidence="3 11" id="KW-0285">Flavoprotein</keyword>
<dbReference type="Pfam" id="PF10418">
    <property type="entry name" value="DHODB_Fe-S_bind"/>
    <property type="match status" value="1"/>
</dbReference>
<evidence type="ECO:0000256" key="11">
    <source>
        <dbReference type="PIRSR" id="PIRSR006816-1"/>
    </source>
</evidence>
<keyword evidence="8 12" id="KW-0408">Iron</keyword>
<feature type="domain" description="Dihydroorotate dehydrogenase electron transfer subunit iron-sulphur cluster binding" evidence="13">
    <location>
        <begin position="220"/>
        <end position="260"/>
    </location>
</feature>
<dbReference type="InterPro" id="IPR050353">
    <property type="entry name" value="PyrK_electron_transfer"/>
</dbReference>
<evidence type="ECO:0000313" key="14">
    <source>
        <dbReference type="EMBL" id="RTQ94330.1"/>
    </source>
</evidence>
<feature type="binding site" evidence="12">
    <location>
        <position position="249"/>
    </location>
    <ligand>
        <name>[2Fe-2S] cluster</name>
        <dbReference type="ChEBI" id="CHEBI:190135"/>
    </ligand>
</feature>
<keyword evidence="9 12" id="KW-0411">Iron-sulfur</keyword>
<feature type="binding site" evidence="11">
    <location>
        <begin position="54"/>
        <end position="57"/>
    </location>
    <ligand>
        <name>FAD</name>
        <dbReference type="ChEBI" id="CHEBI:57692"/>
    </ligand>
</feature>
<evidence type="ECO:0000259" key="13">
    <source>
        <dbReference type="Pfam" id="PF10418"/>
    </source>
</evidence>
<dbReference type="GO" id="GO:0046872">
    <property type="term" value="F:metal ion binding"/>
    <property type="evidence" value="ECO:0007669"/>
    <property type="project" value="UniProtKB-KW"/>
</dbReference>
<evidence type="ECO:0000256" key="4">
    <source>
        <dbReference type="ARBA" id="ARBA00022714"/>
    </source>
</evidence>
<evidence type="ECO:0000256" key="2">
    <source>
        <dbReference type="ARBA" id="ARBA00022448"/>
    </source>
</evidence>
<evidence type="ECO:0000256" key="6">
    <source>
        <dbReference type="ARBA" id="ARBA00022827"/>
    </source>
</evidence>
<keyword evidence="15" id="KW-1185">Reference proteome</keyword>
<reference evidence="14 15" key="1">
    <citation type="submission" date="2018-12" db="EMBL/GenBank/DDBJ databases">
        <authorList>
            <person name="Yu L."/>
        </authorList>
    </citation>
    <scope>NUCLEOTIDE SEQUENCE [LARGE SCALE GENOMIC DNA]</scope>
    <source>
        <strain evidence="14 15">S5H2222</strain>
    </source>
</reference>
<dbReference type="GO" id="GO:0006221">
    <property type="term" value="P:pyrimidine nucleotide biosynthetic process"/>
    <property type="evidence" value="ECO:0007669"/>
    <property type="project" value="InterPro"/>
</dbReference>
<comment type="similarity">
    <text evidence="1">Belongs to the PyrK family.</text>
</comment>
<gene>
    <name evidence="14" type="ORF">EKG35_06115</name>
</gene>
<dbReference type="GO" id="GO:0051537">
    <property type="term" value="F:2 iron, 2 sulfur cluster binding"/>
    <property type="evidence" value="ECO:0007669"/>
    <property type="project" value="UniProtKB-KW"/>
</dbReference>